<dbReference type="Pfam" id="PF06196">
    <property type="entry name" value="DUF997"/>
    <property type="match status" value="1"/>
</dbReference>
<dbReference type="AlphaFoldDB" id="D5ECE9"/>
<dbReference type="Proteomes" id="UP000002366">
    <property type="component" value="Chromosome"/>
</dbReference>
<protein>
    <recommendedName>
        <fullName evidence="4">Sodium:pantothenate symporter</fullName>
    </recommendedName>
</protein>
<dbReference type="OrthoDB" id="1752893at2"/>
<dbReference type="PANTHER" id="PTHR39174:SF1">
    <property type="entry name" value="INNER MEMBRANE PROTEIN"/>
    <property type="match status" value="1"/>
</dbReference>
<sequence length="92" mass="10584">MKKKERFGQAHKEALISLGLYGVFFAWWYGAAYGLGSGDPSSYTYIWGMPSWFFYSCIVGYVVISFLVWAVVRFFFKEIPLDEPSKEEGSEL</sequence>
<dbReference type="InterPro" id="IPR010398">
    <property type="entry name" value="DUF997"/>
</dbReference>
<evidence type="ECO:0000256" key="1">
    <source>
        <dbReference type="SAM" id="Phobius"/>
    </source>
</evidence>
<keyword evidence="1" id="KW-0812">Transmembrane</keyword>
<name>D5ECE9_AMICL</name>
<dbReference type="KEGG" id="aco:Amico_0083"/>
<dbReference type="PANTHER" id="PTHR39174">
    <property type="entry name" value="INNER MEMBRANE PROTEIN-RELATED"/>
    <property type="match status" value="1"/>
</dbReference>
<keyword evidence="3" id="KW-1185">Reference proteome</keyword>
<keyword evidence="1" id="KW-0472">Membrane</keyword>
<evidence type="ECO:0000313" key="3">
    <source>
        <dbReference type="Proteomes" id="UP000002366"/>
    </source>
</evidence>
<dbReference type="HOGENOM" id="CLU_166678_0_0_0"/>
<dbReference type="EMBL" id="CP001997">
    <property type="protein sequence ID" value="ADE56231.1"/>
    <property type="molecule type" value="Genomic_DNA"/>
</dbReference>
<feature type="transmembrane region" description="Helical" evidence="1">
    <location>
        <begin position="52"/>
        <end position="76"/>
    </location>
</feature>
<proteinExistence type="predicted"/>
<keyword evidence="1" id="KW-1133">Transmembrane helix</keyword>
<dbReference type="eggNOG" id="COG3924">
    <property type="taxonomic scope" value="Bacteria"/>
</dbReference>
<gene>
    <name evidence="2" type="ordered locus">Amico_0083</name>
</gene>
<dbReference type="STRING" id="572547.Amico_0083"/>
<feature type="transmembrane region" description="Helical" evidence="1">
    <location>
        <begin position="12"/>
        <end position="32"/>
    </location>
</feature>
<evidence type="ECO:0000313" key="2">
    <source>
        <dbReference type="EMBL" id="ADE56231.1"/>
    </source>
</evidence>
<reference evidence="2 3" key="1">
    <citation type="journal article" date="2010" name="Stand. Genomic Sci.">
        <title>Complete genome sequence of Aminobacterium colombiense type strain (ALA-1).</title>
        <authorList>
            <person name="Chertkov O."/>
            <person name="Sikorski J."/>
            <person name="Brambilla E."/>
            <person name="Lapidus A."/>
            <person name="Copeland A."/>
            <person name="Glavina Del Rio T."/>
            <person name="Nolan M."/>
            <person name="Lucas S."/>
            <person name="Tice H."/>
            <person name="Cheng J.F."/>
            <person name="Han C."/>
            <person name="Detter J.C."/>
            <person name="Bruce D."/>
            <person name="Tapia R."/>
            <person name="Goodwin L."/>
            <person name="Pitluck S."/>
            <person name="Liolios K."/>
            <person name="Ivanova N."/>
            <person name="Mavromatis K."/>
            <person name="Ovchinnikova G."/>
            <person name="Pati A."/>
            <person name="Chen A."/>
            <person name="Palaniappan K."/>
            <person name="Land M."/>
            <person name="Hauser L."/>
            <person name="Chang Y.J."/>
            <person name="Jeffries C.D."/>
            <person name="Spring S."/>
            <person name="Rohde M."/>
            <person name="Goker M."/>
            <person name="Bristow J."/>
            <person name="Eisen J.A."/>
            <person name="Markowitz V."/>
            <person name="Hugenholtz P."/>
            <person name="Kyrpides N.C."/>
            <person name="Klenk H.P."/>
        </authorList>
    </citation>
    <scope>NUCLEOTIDE SEQUENCE [LARGE SCALE GENOMIC DNA]</scope>
    <source>
        <strain evidence="3">DSM 12261 / ALA-1</strain>
    </source>
</reference>
<organism evidence="2 3">
    <name type="scientific">Aminobacterium colombiense (strain DSM 12261 / ALA-1)</name>
    <dbReference type="NCBI Taxonomy" id="572547"/>
    <lineage>
        <taxon>Bacteria</taxon>
        <taxon>Thermotogati</taxon>
        <taxon>Synergistota</taxon>
        <taxon>Synergistia</taxon>
        <taxon>Synergistales</taxon>
        <taxon>Aminobacteriaceae</taxon>
        <taxon>Aminobacterium</taxon>
    </lineage>
</organism>
<dbReference type="RefSeq" id="WP_013047497.1">
    <property type="nucleotide sequence ID" value="NC_014011.1"/>
</dbReference>
<evidence type="ECO:0008006" key="4">
    <source>
        <dbReference type="Google" id="ProtNLM"/>
    </source>
</evidence>
<accession>D5ECE9</accession>